<reference evidence="7" key="2">
    <citation type="submission" date="2017-10" db="EMBL/GenBank/DDBJ databases">
        <title>Ladona fulva Genome sequencing and assembly.</title>
        <authorList>
            <person name="Murali S."/>
            <person name="Richards S."/>
            <person name="Bandaranaike D."/>
            <person name="Bellair M."/>
            <person name="Blankenburg K."/>
            <person name="Chao H."/>
            <person name="Dinh H."/>
            <person name="Doddapaneni H."/>
            <person name="Dugan-Rocha S."/>
            <person name="Elkadiri S."/>
            <person name="Gnanaolivu R."/>
            <person name="Hernandez B."/>
            <person name="Skinner E."/>
            <person name="Javaid M."/>
            <person name="Lee S."/>
            <person name="Li M."/>
            <person name="Ming W."/>
            <person name="Munidasa M."/>
            <person name="Muniz J."/>
            <person name="Nguyen L."/>
            <person name="Hughes D."/>
            <person name="Osuji N."/>
            <person name="Pu L.-L."/>
            <person name="Puazo M."/>
            <person name="Qu C."/>
            <person name="Quiroz J."/>
            <person name="Raj R."/>
            <person name="Weissenberger G."/>
            <person name="Xin Y."/>
            <person name="Zou X."/>
            <person name="Han Y."/>
            <person name="Worley K."/>
            <person name="Muzny D."/>
            <person name="Gibbs R."/>
        </authorList>
    </citation>
    <scope>NUCLEOTIDE SEQUENCE</scope>
    <source>
        <strain evidence="7">Sampled in the wild</strain>
    </source>
</reference>
<protein>
    <recommendedName>
        <fullName evidence="4">Fatty acyl-CoA reductase</fullName>
        <ecNumber evidence="4">1.2.1.84</ecNumber>
    </recommendedName>
</protein>
<proteinExistence type="inferred from homology"/>
<accession>A0A8K0KIM8</accession>
<comment type="similarity">
    <text evidence="1 4">Belongs to the fatty acyl-CoA reductase family.</text>
</comment>
<dbReference type="CDD" id="cd09071">
    <property type="entry name" value="FAR_C"/>
    <property type="match status" value="1"/>
</dbReference>
<keyword evidence="4" id="KW-0560">Oxidoreductase</keyword>
<evidence type="ECO:0000256" key="4">
    <source>
        <dbReference type="RuleBase" id="RU363097"/>
    </source>
</evidence>
<dbReference type="Pfam" id="PF07993">
    <property type="entry name" value="NAD_binding_4"/>
    <property type="match status" value="1"/>
</dbReference>
<sequence length="451" mass="50491">MGKQALSSHVKGKKHKGLEAARKMTVLILMLIAAESFSPSATVSEVAPLPITTVPRDQLVVNSINERVIPDSTVDFQSVTTQAETVSCSCVISQQLLPTTNPKQLYQAPATACSAPLPTMLAYIQKDAEMKAEIHLCMLAAMRDISSRDISSLVDLLPDMFSDSDIASKVQLQKTKVNYGVVFGLGPYIAQQLLDTVAACEMVAQDFDESLNKVSQNQQIILSAWREPLAGWVDNWNGPTGMIAAAGRGFFRTMLCHEDMVADLVPVDVVINLLICTAWRTAIDHTPGIKVYNCTSGSQNPITWKEFVDGCFVYLHKHPMGGMLWYPSGRCRSSPLMDAVCRVAFHTAPAYLIDAVRWLTGRRTMMVRIQGRLQKAVQCLRYFSTHQWHFRNDNVRLLSLQLSEADRATFPFDISMLDWSSYLEDYILGIRHFVFKDKPESLPETRRLLRR</sequence>
<evidence type="ECO:0000256" key="2">
    <source>
        <dbReference type="ARBA" id="ARBA00022516"/>
    </source>
</evidence>
<evidence type="ECO:0000313" key="8">
    <source>
        <dbReference type="Proteomes" id="UP000792457"/>
    </source>
</evidence>
<evidence type="ECO:0000256" key="1">
    <source>
        <dbReference type="ARBA" id="ARBA00005928"/>
    </source>
</evidence>
<dbReference type="GO" id="GO:0035336">
    <property type="term" value="P:long-chain fatty-acyl-CoA metabolic process"/>
    <property type="evidence" value="ECO:0007669"/>
    <property type="project" value="TreeGrafter"/>
</dbReference>
<evidence type="ECO:0000256" key="3">
    <source>
        <dbReference type="ARBA" id="ARBA00023098"/>
    </source>
</evidence>
<feature type="domain" description="Thioester reductase (TE)" evidence="6">
    <location>
        <begin position="210"/>
        <end position="273"/>
    </location>
</feature>
<name>A0A8K0KIM8_LADFU</name>
<dbReference type="PANTHER" id="PTHR11011">
    <property type="entry name" value="MALE STERILITY PROTEIN 2-RELATED"/>
    <property type="match status" value="1"/>
</dbReference>
<keyword evidence="8" id="KW-1185">Reference proteome</keyword>
<feature type="domain" description="Fatty acyl-CoA reductase C-terminal" evidence="5">
    <location>
        <begin position="345"/>
        <end position="437"/>
    </location>
</feature>
<keyword evidence="4" id="KW-0521">NADP</keyword>
<dbReference type="InterPro" id="IPR013120">
    <property type="entry name" value="FAR_NAD-bd"/>
</dbReference>
<dbReference type="PANTHER" id="PTHR11011:SF116">
    <property type="entry name" value="FATTY ACYL-COA REDUCTASE CG5065-RELATED"/>
    <property type="match status" value="1"/>
</dbReference>
<evidence type="ECO:0000259" key="5">
    <source>
        <dbReference type="Pfam" id="PF03015"/>
    </source>
</evidence>
<dbReference type="GO" id="GO:0102965">
    <property type="term" value="F:alcohol-forming long-chain fatty acyl-CoA reductase activity"/>
    <property type="evidence" value="ECO:0007669"/>
    <property type="project" value="UniProtKB-EC"/>
</dbReference>
<organism evidence="7 8">
    <name type="scientific">Ladona fulva</name>
    <name type="common">Scarce chaser dragonfly</name>
    <name type="synonym">Libellula fulva</name>
    <dbReference type="NCBI Taxonomy" id="123851"/>
    <lineage>
        <taxon>Eukaryota</taxon>
        <taxon>Metazoa</taxon>
        <taxon>Ecdysozoa</taxon>
        <taxon>Arthropoda</taxon>
        <taxon>Hexapoda</taxon>
        <taxon>Insecta</taxon>
        <taxon>Pterygota</taxon>
        <taxon>Palaeoptera</taxon>
        <taxon>Odonata</taxon>
        <taxon>Epiprocta</taxon>
        <taxon>Anisoptera</taxon>
        <taxon>Libelluloidea</taxon>
        <taxon>Libellulidae</taxon>
        <taxon>Ladona</taxon>
    </lineage>
</organism>
<keyword evidence="3 4" id="KW-0443">Lipid metabolism</keyword>
<dbReference type="GO" id="GO:0080019">
    <property type="term" value="F:alcohol-forming very long-chain fatty acyl-CoA reductase activity"/>
    <property type="evidence" value="ECO:0007669"/>
    <property type="project" value="InterPro"/>
</dbReference>
<dbReference type="OrthoDB" id="429813at2759"/>
<dbReference type="Pfam" id="PF03015">
    <property type="entry name" value="Sterile"/>
    <property type="match status" value="1"/>
</dbReference>
<dbReference type="AlphaFoldDB" id="A0A8K0KIM8"/>
<comment type="caution">
    <text evidence="7">The sequence shown here is derived from an EMBL/GenBank/DDBJ whole genome shotgun (WGS) entry which is preliminary data.</text>
</comment>
<gene>
    <name evidence="7" type="ORF">J437_LFUL013657</name>
</gene>
<reference evidence="7" key="1">
    <citation type="submission" date="2013-04" db="EMBL/GenBank/DDBJ databases">
        <authorList>
            <person name="Qu J."/>
            <person name="Murali S.C."/>
            <person name="Bandaranaike D."/>
            <person name="Bellair M."/>
            <person name="Blankenburg K."/>
            <person name="Chao H."/>
            <person name="Dinh H."/>
            <person name="Doddapaneni H."/>
            <person name="Downs B."/>
            <person name="Dugan-Rocha S."/>
            <person name="Elkadiri S."/>
            <person name="Gnanaolivu R.D."/>
            <person name="Hernandez B."/>
            <person name="Javaid M."/>
            <person name="Jayaseelan J.C."/>
            <person name="Lee S."/>
            <person name="Li M."/>
            <person name="Ming W."/>
            <person name="Munidasa M."/>
            <person name="Muniz J."/>
            <person name="Nguyen L."/>
            <person name="Ongeri F."/>
            <person name="Osuji N."/>
            <person name="Pu L.-L."/>
            <person name="Puazo M."/>
            <person name="Qu C."/>
            <person name="Quiroz J."/>
            <person name="Raj R."/>
            <person name="Weissenberger G."/>
            <person name="Xin Y."/>
            <person name="Zou X."/>
            <person name="Han Y."/>
            <person name="Richards S."/>
            <person name="Worley K."/>
            <person name="Muzny D."/>
            <person name="Gibbs R."/>
        </authorList>
    </citation>
    <scope>NUCLEOTIDE SEQUENCE</scope>
    <source>
        <strain evidence="7">Sampled in the wild</strain>
    </source>
</reference>
<dbReference type="Gene3D" id="3.40.50.720">
    <property type="entry name" value="NAD(P)-binding Rossmann-like Domain"/>
    <property type="match status" value="1"/>
</dbReference>
<comment type="function">
    <text evidence="4">Catalyzes the reduction of fatty acyl-CoA to fatty alcohols.</text>
</comment>
<evidence type="ECO:0000259" key="6">
    <source>
        <dbReference type="Pfam" id="PF07993"/>
    </source>
</evidence>
<comment type="catalytic activity">
    <reaction evidence="4">
        <text>a long-chain fatty acyl-CoA + 2 NADPH + 2 H(+) = a long-chain primary fatty alcohol + 2 NADP(+) + CoA</text>
        <dbReference type="Rhea" id="RHEA:52716"/>
        <dbReference type="ChEBI" id="CHEBI:15378"/>
        <dbReference type="ChEBI" id="CHEBI:57287"/>
        <dbReference type="ChEBI" id="CHEBI:57783"/>
        <dbReference type="ChEBI" id="CHEBI:58349"/>
        <dbReference type="ChEBI" id="CHEBI:77396"/>
        <dbReference type="ChEBI" id="CHEBI:83139"/>
        <dbReference type="EC" id="1.2.1.84"/>
    </reaction>
</comment>
<dbReference type="InterPro" id="IPR026055">
    <property type="entry name" value="FAR"/>
</dbReference>
<dbReference type="EMBL" id="KZ308679">
    <property type="protein sequence ID" value="KAG8232993.1"/>
    <property type="molecule type" value="Genomic_DNA"/>
</dbReference>
<evidence type="ECO:0000313" key="7">
    <source>
        <dbReference type="EMBL" id="KAG8232993.1"/>
    </source>
</evidence>
<keyword evidence="2 4" id="KW-0444">Lipid biosynthesis</keyword>
<dbReference type="GO" id="GO:0005777">
    <property type="term" value="C:peroxisome"/>
    <property type="evidence" value="ECO:0007669"/>
    <property type="project" value="TreeGrafter"/>
</dbReference>
<dbReference type="InterPro" id="IPR033640">
    <property type="entry name" value="FAR_C"/>
</dbReference>
<dbReference type="Proteomes" id="UP000792457">
    <property type="component" value="Unassembled WGS sequence"/>
</dbReference>
<dbReference type="EC" id="1.2.1.84" evidence="4"/>